<evidence type="ECO:0000256" key="1">
    <source>
        <dbReference type="SAM" id="Phobius"/>
    </source>
</evidence>
<evidence type="ECO:0000259" key="2">
    <source>
        <dbReference type="Pfam" id="PF04389"/>
    </source>
</evidence>
<dbReference type="Gene3D" id="3.40.630.10">
    <property type="entry name" value="Zn peptidases"/>
    <property type="match status" value="1"/>
</dbReference>
<evidence type="ECO:0000313" key="3">
    <source>
        <dbReference type="EMBL" id="GAA0744402.1"/>
    </source>
</evidence>
<gene>
    <name evidence="3" type="ORF">GCM10008906_29230</name>
</gene>
<feature type="domain" description="Peptidase M28" evidence="2">
    <location>
        <begin position="214"/>
        <end position="404"/>
    </location>
</feature>
<dbReference type="PANTHER" id="PTHR12147:SF26">
    <property type="entry name" value="PEPTIDASE M28 DOMAIN-CONTAINING PROTEIN"/>
    <property type="match status" value="1"/>
</dbReference>
<keyword evidence="4" id="KW-1185">Reference proteome</keyword>
<comment type="caution">
    <text evidence="3">The sequence shown here is derived from an EMBL/GenBank/DDBJ whole genome shotgun (WGS) entry which is preliminary data.</text>
</comment>
<dbReference type="InterPro" id="IPR045175">
    <property type="entry name" value="M28_fam"/>
</dbReference>
<accession>A0ABP3UZQ7</accession>
<keyword evidence="1" id="KW-0812">Transmembrane</keyword>
<reference evidence="4" key="1">
    <citation type="journal article" date="2019" name="Int. J. Syst. Evol. Microbiol.">
        <title>The Global Catalogue of Microorganisms (GCM) 10K type strain sequencing project: providing services to taxonomists for standard genome sequencing and annotation.</title>
        <authorList>
            <consortium name="The Broad Institute Genomics Platform"/>
            <consortium name="The Broad Institute Genome Sequencing Center for Infectious Disease"/>
            <person name="Wu L."/>
            <person name="Ma J."/>
        </authorList>
    </citation>
    <scope>NUCLEOTIDE SEQUENCE [LARGE SCALE GENOMIC DNA]</scope>
    <source>
        <strain evidence="4">JCM 1407</strain>
    </source>
</reference>
<dbReference type="SUPFAM" id="SSF53187">
    <property type="entry name" value="Zn-dependent exopeptidases"/>
    <property type="match status" value="1"/>
</dbReference>
<keyword evidence="1" id="KW-0472">Membrane</keyword>
<proteinExistence type="predicted"/>
<name>A0ABP3UZQ7_9CLOT</name>
<dbReference type="PANTHER" id="PTHR12147">
    <property type="entry name" value="METALLOPEPTIDASE M28 FAMILY MEMBER"/>
    <property type="match status" value="1"/>
</dbReference>
<evidence type="ECO:0000313" key="4">
    <source>
        <dbReference type="Proteomes" id="UP001501510"/>
    </source>
</evidence>
<sequence length="448" mass="51321">MKRAIKYLVIILLFVTLSLSLQKFFCIKKFNVDSVIKNIDFLSSDSFKGRLPGSIENTAASEFVKSSFKKNNILPYKNNYFQSFSCYYPKKQNNKPYLKVLNNKDKVVKEYSYGKDFKEDMLNFRKNNFSFNKESDIVMKKDFIQIKDDKEHFVIFSSPENKLNFRSSFMKDAPHGMYIMVTKEIFEELKHNVDLGYRINCFIPYTVEKTTLNNVVGRIKGKDSSKPPIVLSAHFDHVGEDLNGTIYSGALDNASGTCFMLEMSKYIKSLGKPDRDIIFVGFNAEEFGFLGSKAFLKDFNKVLKGSTVLNFDMIGGAKSVPLCIMGSKKDTINTPLIKNVSSICSNSKINFNYIFEDSSDHSPFREKNIQAITFCDNDSSKIHTPKDKIDFINKESIKRCYNISSKEIVNLAFSNNIFILYYKPIIFVSLTGLVLIILIPKIYKKKKA</sequence>
<dbReference type="RefSeq" id="WP_343762662.1">
    <property type="nucleotide sequence ID" value="NZ_BAAACG010000013.1"/>
</dbReference>
<organism evidence="3 4">
    <name type="scientific">Clostridium oceanicum</name>
    <dbReference type="NCBI Taxonomy" id="1543"/>
    <lineage>
        <taxon>Bacteria</taxon>
        <taxon>Bacillati</taxon>
        <taxon>Bacillota</taxon>
        <taxon>Clostridia</taxon>
        <taxon>Eubacteriales</taxon>
        <taxon>Clostridiaceae</taxon>
        <taxon>Clostridium</taxon>
    </lineage>
</organism>
<dbReference type="InterPro" id="IPR007484">
    <property type="entry name" value="Peptidase_M28"/>
</dbReference>
<keyword evidence="1" id="KW-1133">Transmembrane helix</keyword>
<dbReference type="Proteomes" id="UP001501510">
    <property type="component" value="Unassembled WGS sequence"/>
</dbReference>
<dbReference type="EMBL" id="BAAACG010000013">
    <property type="protein sequence ID" value="GAA0744402.1"/>
    <property type="molecule type" value="Genomic_DNA"/>
</dbReference>
<protein>
    <submittedName>
        <fullName evidence="3">M28 family metallopeptidase</fullName>
    </submittedName>
</protein>
<feature type="transmembrane region" description="Helical" evidence="1">
    <location>
        <begin position="420"/>
        <end position="439"/>
    </location>
</feature>
<dbReference type="Pfam" id="PF04389">
    <property type="entry name" value="Peptidase_M28"/>
    <property type="match status" value="1"/>
</dbReference>